<dbReference type="EMBL" id="CP000724">
    <property type="protein sequence ID" value="ABR50073.1"/>
    <property type="molecule type" value="Genomic_DNA"/>
</dbReference>
<dbReference type="InterPro" id="IPR024234">
    <property type="entry name" value="DUF3801"/>
</dbReference>
<dbReference type="AlphaFoldDB" id="A6TV55"/>
<dbReference type="RefSeq" id="WP_012065024.1">
    <property type="nucleotide sequence ID" value="NC_009633.1"/>
</dbReference>
<evidence type="ECO:0000313" key="3">
    <source>
        <dbReference type="Proteomes" id="UP000001572"/>
    </source>
</evidence>
<sequence>MQEQVTEKTIALQVSAAKFTATELKKLIEHYLRHRKQVKINKKGIKTVKPVGKTTLEKLSKKHDGLKNIEINENNIRDFEKVAKKYKLEYALKKDDQSNPPTYFVFFKGKDLDVIDFAFKEYLKSSLEKTKEAKPSLKAKLKEMVEKAKKLNKDKAKKPQKEQSL</sequence>
<keyword evidence="3" id="KW-1185">Reference proteome</keyword>
<protein>
    <recommendedName>
        <fullName evidence="4">PcfB family protein</fullName>
    </recommendedName>
</protein>
<feature type="coiled-coil region" evidence="1">
    <location>
        <begin position="127"/>
        <end position="158"/>
    </location>
</feature>
<gene>
    <name evidence="2" type="ordered locus">Amet_3991</name>
</gene>
<proteinExistence type="predicted"/>
<dbReference type="Proteomes" id="UP000001572">
    <property type="component" value="Chromosome"/>
</dbReference>
<dbReference type="HOGENOM" id="CLU_129326_0_0_9"/>
<dbReference type="eggNOG" id="ENOG502Z860">
    <property type="taxonomic scope" value="Bacteria"/>
</dbReference>
<reference evidence="3" key="1">
    <citation type="journal article" date="2016" name="Genome Announc.">
        <title>Complete genome sequence of Alkaliphilus metalliredigens strain QYMF, an alkaliphilic and metal-reducing bacterium isolated from borax-contaminated leachate ponds.</title>
        <authorList>
            <person name="Hwang C."/>
            <person name="Copeland A."/>
            <person name="Lucas S."/>
            <person name="Lapidus A."/>
            <person name="Barry K."/>
            <person name="Detter J.C."/>
            <person name="Glavina Del Rio T."/>
            <person name="Hammon N."/>
            <person name="Israni S."/>
            <person name="Dalin E."/>
            <person name="Tice H."/>
            <person name="Pitluck S."/>
            <person name="Chertkov O."/>
            <person name="Brettin T."/>
            <person name="Bruce D."/>
            <person name="Han C."/>
            <person name="Schmutz J."/>
            <person name="Larimer F."/>
            <person name="Land M.L."/>
            <person name="Hauser L."/>
            <person name="Kyrpides N."/>
            <person name="Mikhailova N."/>
            <person name="Ye Q."/>
            <person name="Zhou J."/>
            <person name="Richardson P."/>
            <person name="Fields M.W."/>
        </authorList>
    </citation>
    <scope>NUCLEOTIDE SEQUENCE [LARGE SCALE GENOMIC DNA]</scope>
    <source>
        <strain evidence="3">QYMF</strain>
    </source>
</reference>
<evidence type="ECO:0000256" key="1">
    <source>
        <dbReference type="SAM" id="Coils"/>
    </source>
</evidence>
<dbReference type="STRING" id="293826.Amet_3991"/>
<dbReference type="OrthoDB" id="9811478at2"/>
<evidence type="ECO:0000313" key="2">
    <source>
        <dbReference type="EMBL" id="ABR50073.1"/>
    </source>
</evidence>
<keyword evidence="1" id="KW-0175">Coiled coil</keyword>
<organism evidence="2 3">
    <name type="scientific">Alkaliphilus metalliredigens (strain QYMF)</name>
    <dbReference type="NCBI Taxonomy" id="293826"/>
    <lineage>
        <taxon>Bacteria</taxon>
        <taxon>Bacillati</taxon>
        <taxon>Bacillota</taxon>
        <taxon>Clostridia</taxon>
        <taxon>Peptostreptococcales</taxon>
        <taxon>Natronincolaceae</taxon>
        <taxon>Alkaliphilus</taxon>
    </lineage>
</organism>
<name>A6TV55_ALKMQ</name>
<evidence type="ECO:0008006" key="4">
    <source>
        <dbReference type="Google" id="ProtNLM"/>
    </source>
</evidence>
<dbReference type="KEGG" id="amt:Amet_3991"/>
<dbReference type="Pfam" id="PF12687">
    <property type="entry name" value="DUF3801"/>
    <property type="match status" value="1"/>
</dbReference>
<accession>A6TV55</accession>